<evidence type="ECO:0000256" key="1">
    <source>
        <dbReference type="SAM" id="MobiDB-lite"/>
    </source>
</evidence>
<evidence type="ECO:0000256" key="2">
    <source>
        <dbReference type="SAM" id="Phobius"/>
    </source>
</evidence>
<feature type="region of interest" description="Disordered" evidence="1">
    <location>
        <begin position="100"/>
        <end position="128"/>
    </location>
</feature>
<name>A0A1F7WDJ7_9BACT</name>
<keyword evidence="2" id="KW-1133">Transmembrane helix</keyword>
<proteinExistence type="predicted"/>
<organism evidence="3 4">
    <name type="scientific">Candidatus Uhrbacteria bacterium RIFOXYC2_FULL_47_19</name>
    <dbReference type="NCBI Taxonomy" id="1802424"/>
    <lineage>
        <taxon>Bacteria</taxon>
        <taxon>Candidatus Uhriibacteriota</taxon>
    </lineage>
</organism>
<keyword evidence="2" id="KW-0472">Membrane</keyword>
<protein>
    <submittedName>
        <fullName evidence="3">Uncharacterized protein</fullName>
    </submittedName>
</protein>
<keyword evidence="2" id="KW-0812">Transmembrane</keyword>
<gene>
    <name evidence="3" type="ORF">A2480_00120</name>
</gene>
<feature type="compositionally biased region" description="Acidic residues" evidence="1">
    <location>
        <begin position="105"/>
        <end position="128"/>
    </location>
</feature>
<dbReference type="STRING" id="1802424.A2480_00120"/>
<dbReference type="Proteomes" id="UP000176988">
    <property type="component" value="Unassembled WGS sequence"/>
</dbReference>
<sequence>MFKWKIVIPILIVVVVGLAAWLQLAGRSVDRPPVNDGGLVEQVADESSDEVSDSEAMDEELTEEEEIESINASGQDEIGAQADALVTALLDEYDETEMAAGDGSDVVDAELGDGSDDSDIFNVDYYEE</sequence>
<dbReference type="EMBL" id="MGFG01000021">
    <property type="protein sequence ID" value="OGM00891.1"/>
    <property type="molecule type" value="Genomic_DNA"/>
</dbReference>
<feature type="transmembrane region" description="Helical" evidence="2">
    <location>
        <begin position="6"/>
        <end position="24"/>
    </location>
</feature>
<accession>A0A1F7WDJ7</accession>
<reference evidence="3 4" key="1">
    <citation type="journal article" date="2016" name="Nat. Commun.">
        <title>Thousands of microbial genomes shed light on interconnected biogeochemical processes in an aquifer system.</title>
        <authorList>
            <person name="Anantharaman K."/>
            <person name="Brown C.T."/>
            <person name="Hug L.A."/>
            <person name="Sharon I."/>
            <person name="Castelle C.J."/>
            <person name="Probst A.J."/>
            <person name="Thomas B.C."/>
            <person name="Singh A."/>
            <person name="Wilkins M.J."/>
            <person name="Karaoz U."/>
            <person name="Brodie E.L."/>
            <person name="Williams K.H."/>
            <person name="Hubbard S.S."/>
            <person name="Banfield J.F."/>
        </authorList>
    </citation>
    <scope>NUCLEOTIDE SEQUENCE [LARGE SCALE GENOMIC DNA]</scope>
</reference>
<evidence type="ECO:0000313" key="4">
    <source>
        <dbReference type="Proteomes" id="UP000176988"/>
    </source>
</evidence>
<evidence type="ECO:0000313" key="3">
    <source>
        <dbReference type="EMBL" id="OGM00891.1"/>
    </source>
</evidence>
<dbReference type="AlphaFoldDB" id="A0A1F7WDJ7"/>
<comment type="caution">
    <text evidence="3">The sequence shown here is derived from an EMBL/GenBank/DDBJ whole genome shotgun (WGS) entry which is preliminary data.</text>
</comment>